<gene>
    <name evidence="9" type="primary">LOC118415445</name>
</gene>
<keyword evidence="1" id="KW-0479">Metal-binding</keyword>
<name>A0A9J7L663_BRAFL</name>
<dbReference type="InterPro" id="IPR004875">
    <property type="entry name" value="DDE_SF_endonuclease_dom"/>
</dbReference>
<keyword evidence="4 5" id="KW-0238">DNA-binding</keyword>
<dbReference type="AlphaFoldDB" id="A0A9J7L663"/>
<dbReference type="SMART" id="SM00980">
    <property type="entry name" value="THAP"/>
    <property type="match status" value="1"/>
</dbReference>
<feature type="region of interest" description="Disordered" evidence="6">
    <location>
        <begin position="128"/>
        <end position="184"/>
    </location>
</feature>
<dbReference type="InterPro" id="IPR007889">
    <property type="entry name" value="HTH_Psq"/>
</dbReference>
<keyword evidence="2 5" id="KW-0863">Zinc-finger</keyword>
<dbReference type="SUPFAM" id="SSF57716">
    <property type="entry name" value="Glucocorticoid receptor-like (DNA-binding domain)"/>
    <property type="match status" value="1"/>
</dbReference>
<dbReference type="OrthoDB" id="6115549at2759"/>
<evidence type="ECO:0000256" key="4">
    <source>
        <dbReference type="ARBA" id="ARBA00023125"/>
    </source>
</evidence>
<evidence type="ECO:0000259" key="7">
    <source>
        <dbReference type="PROSITE" id="PS50950"/>
    </source>
</evidence>
<dbReference type="RefSeq" id="XP_035675974.1">
    <property type="nucleotide sequence ID" value="XM_035820081.1"/>
</dbReference>
<dbReference type="GeneID" id="118415445"/>
<feature type="compositionally biased region" description="Polar residues" evidence="6">
    <location>
        <begin position="837"/>
        <end position="856"/>
    </location>
</feature>
<organism evidence="8 9">
    <name type="scientific">Branchiostoma floridae</name>
    <name type="common">Florida lancelet</name>
    <name type="synonym">Amphioxus</name>
    <dbReference type="NCBI Taxonomy" id="7739"/>
    <lineage>
        <taxon>Eukaryota</taxon>
        <taxon>Metazoa</taxon>
        <taxon>Chordata</taxon>
        <taxon>Cephalochordata</taxon>
        <taxon>Leptocardii</taxon>
        <taxon>Amphioxiformes</taxon>
        <taxon>Branchiostomatidae</taxon>
        <taxon>Branchiostoma</taxon>
    </lineage>
</organism>
<feature type="compositionally biased region" description="Basic and acidic residues" evidence="6">
    <location>
        <begin position="875"/>
        <end position="892"/>
    </location>
</feature>
<dbReference type="InterPro" id="IPR009057">
    <property type="entry name" value="Homeodomain-like_sf"/>
</dbReference>
<protein>
    <submittedName>
        <fullName evidence="9">Uncharacterized protein LOC118415445 isoform X1</fullName>
    </submittedName>
</protein>
<evidence type="ECO:0000256" key="3">
    <source>
        <dbReference type="ARBA" id="ARBA00022833"/>
    </source>
</evidence>
<feature type="compositionally biased region" description="Polar residues" evidence="6">
    <location>
        <begin position="358"/>
        <end position="372"/>
    </location>
</feature>
<dbReference type="GO" id="GO:0008270">
    <property type="term" value="F:zinc ion binding"/>
    <property type="evidence" value="ECO:0007669"/>
    <property type="project" value="UniProtKB-KW"/>
</dbReference>
<feature type="compositionally biased region" description="Polar residues" evidence="6">
    <location>
        <begin position="247"/>
        <end position="273"/>
    </location>
</feature>
<dbReference type="InterPro" id="IPR050863">
    <property type="entry name" value="CenT-Element_Derived"/>
</dbReference>
<keyword evidence="3" id="KW-0862">Zinc</keyword>
<feature type="region of interest" description="Disordered" evidence="6">
    <location>
        <begin position="836"/>
        <end position="911"/>
    </location>
</feature>
<accession>A0A9J7L663</accession>
<feature type="compositionally biased region" description="Basic and acidic residues" evidence="6">
    <location>
        <begin position="162"/>
        <end position="175"/>
    </location>
</feature>
<reference evidence="9" key="2">
    <citation type="submission" date="2025-08" db="UniProtKB">
        <authorList>
            <consortium name="RefSeq"/>
        </authorList>
    </citation>
    <scope>IDENTIFICATION</scope>
    <source>
        <strain evidence="9">S238N-H82</strain>
        <tissue evidence="9">Testes</tissue>
    </source>
</reference>
<evidence type="ECO:0000256" key="6">
    <source>
        <dbReference type="SAM" id="MobiDB-lite"/>
    </source>
</evidence>
<feature type="region of interest" description="Disordered" evidence="6">
    <location>
        <begin position="240"/>
        <end position="331"/>
    </location>
</feature>
<evidence type="ECO:0000313" key="9">
    <source>
        <dbReference type="RefSeq" id="XP_035675974.1"/>
    </source>
</evidence>
<dbReference type="InterPro" id="IPR006612">
    <property type="entry name" value="THAP_Znf"/>
</dbReference>
<keyword evidence="8" id="KW-1185">Reference proteome</keyword>
<evidence type="ECO:0000256" key="2">
    <source>
        <dbReference type="ARBA" id="ARBA00022771"/>
    </source>
</evidence>
<dbReference type="Proteomes" id="UP000001554">
    <property type="component" value="Chromosome 5"/>
</dbReference>
<sequence length="934" mass="103578">MPCYCIVLNCQTPSRAKGRSYCRIPAIITNQGEETQRLSEERRRLWLAAINRGELTENTLQHARVCGAHFVSGKAAPLWNRTSVDWVPTLNLRLQTISVDEERAQERAWRQFTKRRRREAGHQMIGAHSIEEKHSSGAQAGGDTTAPSTSKRARVSDSLQHGGEDLHGAGDHVSEEDSTPMVGTLGFSKETTLALLNRMFTEELLSELNRRSIVVKPAGGDRPRGRSDLEHVLREVMTREYEEAEGNSGTSMDTSNTSSTFEHSRSDASSSFEHSSRLDEETSGSEVFSGPNNEQAPTDNIQEPTMMIQQTSTSRQAADMNISEAPSTSSAYPVEVLVKKEPVEDVEYCVATSSSSSNIVASTTEPSTSQTGHPGIGDGSQGRLARNLSQAERIKTESEVEEGTEDIEQEDLSSEHCPSSPRQLSQELDKVEVSTEDEGDAKPSTSTEEPVKTRVRPKQPRKTWDKDIIAKMLQDIIENKLSISAASRKYGVPQSTVSDKIKGKSAMDATNGRPCIISQDEESSVIYYMKYRADRGFPTTKKTILALTLAVHLRHCAENGSAPKIDPQKGLSQKWWKRFKERNITIVRQLDSLNNVIGKSVDRTKYFSALLTATMAKEGLTGQPHRIYHADEVGFDLDPMLEPLTFARINVPGAAIRIGSHDHKLTCLECIAADGAAIPPLIAFSKSFPTTDYSSEGPDNARYALTPSGFIEGGAFLWWLQECFLRFCSPVRPVLVLMDASSTHVTPEVMDFASNNDIILMGLPSRSSVFRHPLDVPFDRMKTQFNRVANDPLTPELTLRKSSFCKIYTKAREGVLSKTVIEVAFKSSGVYPVGEHSMNQQPFKSNDAPTVANASKGSDDHDDEEAEDRYPALLPEEREMVSRAKELEEEGRSYQIPEKFSSPDSVEEGTEQLFRDKAGCSGWMCDFFPWLTKD</sequence>
<dbReference type="Pfam" id="PF03184">
    <property type="entry name" value="DDE_1"/>
    <property type="match status" value="1"/>
</dbReference>
<evidence type="ECO:0000256" key="5">
    <source>
        <dbReference type="PROSITE-ProRule" id="PRU00309"/>
    </source>
</evidence>
<dbReference type="PANTHER" id="PTHR19303:SF57">
    <property type="entry name" value="HTH CENPB-TYPE DOMAIN-CONTAINING PROTEIN"/>
    <property type="match status" value="1"/>
</dbReference>
<feature type="compositionally biased region" description="Polar residues" evidence="6">
    <location>
        <begin position="284"/>
        <end position="316"/>
    </location>
</feature>
<dbReference type="PANTHER" id="PTHR19303">
    <property type="entry name" value="TRANSPOSON"/>
    <property type="match status" value="1"/>
</dbReference>
<dbReference type="PROSITE" id="PS50950">
    <property type="entry name" value="ZF_THAP"/>
    <property type="match status" value="1"/>
</dbReference>
<proteinExistence type="predicted"/>
<dbReference type="KEGG" id="bfo:118415445"/>
<dbReference type="Pfam" id="PF05485">
    <property type="entry name" value="THAP"/>
    <property type="match status" value="1"/>
</dbReference>
<feature type="region of interest" description="Disordered" evidence="6">
    <location>
        <begin position="351"/>
        <end position="460"/>
    </location>
</feature>
<feature type="compositionally biased region" description="Acidic residues" evidence="6">
    <location>
        <begin position="399"/>
        <end position="412"/>
    </location>
</feature>
<dbReference type="SUPFAM" id="SSF46689">
    <property type="entry name" value="Homeodomain-like"/>
    <property type="match status" value="1"/>
</dbReference>
<dbReference type="Gene3D" id="1.10.10.60">
    <property type="entry name" value="Homeodomain-like"/>
    <property type="match status" value="1"/>
</dbReference>
<reference evidence="8" key="1">
    <citation type="journal article" date="2020" name="Nat. Ecol. Evol.">
        <title>Deeply conserved synteny resolves early events in vertebrate evolution.</title>
        <authorList>
            <person name="Simakov O."/>
            <person name="Marletaz F."/>
            <person name="Yue J.X."/>
            <person name="O'Connell B."/>
            <person name="Jenkins J."/>
            <person name="Brandt A."/>
            <person name="Calef R."/>
            <person name="Tung C.H."/>
            <person name="Huang T.K."/>
            <person name="Schmutz J."/>
            <person name="Satoh N."/>
            <person name="Yu J.K."/>
            <person name="Putnam N.H."/>
            <person name="Green R.E."/>
            <person name="Rokhsar D.S."/>
        </authorList>
    </citation>
    <scope>NUCLEOTIDE SEQUENCE [LARGE SCALE GENOMIC DNA]</scope>
    <source>
        <strain evidence="8">S238N-H82</strain>
    </source>
</reference>
<dbReference type="GO" id="GO:0003677">
    <property type="term" value="F:DNA binding"/>
    <property type="evidence" value="ECO:0007669"/>
    <property type="project" value="UniProtKB-UniRule"/>
</dbReference>
<evidence type="ECO:0000313" key="8">
    <source>
        <dbReference type="Proteomes" id="UP000001554"/>
    </source>
</evidence>
<feature type="domain" description="THAP-type" evidence="7">
    <location>
        <begin position="1"/>
        <end position="91"/>
    </location>
</feature>
<dbReference type="Pfam" id="PF05225">
    <property type="entry name" value="HTH_psq"/>
    <property type="match status" value="1"/>
</dbReference>
<evidence type="ECO:0000256" key="1">
    <source>
        <dbReference type="ARBA" id="ARBA00022723"/>
    </source>
</evidence>
<feature type="compositionally biased region" description="Polar residues" evidence="6">
    <location>
        <begin position="416"/>
        <end position="426"/>
    </location>
</feature>